<dbReference type="RefSeq" id="XP_029215573.1">
    <property type="nucleotide sequence ID" value="XM_029361218.1"/>
</dbReference>
<name>A0A2A9M2X1_BESBE</name>
<proteinExistence type="predicted"/>
<keyword evidence="4" id="KW-1185">Reference proteome</keyword>
<feature type="region of interest" description="Disordered" evidence="2">
    <location>
        <begin position="1031"/>
        <end position="1237"/>
    </location>
</feature>
<evidence type="ECO:0000313" key="3">
    <source>
        <dbReference type="EMBL" id="PFH31564.1"/>
    </source>
</evidence>
<feature type="coiled-coil region" evidence="1">
    <location>
        <begin position="429"/>
        <end position="715"/>
    </location>
</feature>
<evidence type="ECO:0000256" key="2">
    <source>
        <dbReference type="SAM" id="MobiDB-lite"/>
    </source>
</evidence>
<feature type="coiled-coil region" evidence="1">
    <location>
        <begin position="141"/>
        <end position="349"/>
    </location>
</feature>
<feature type="region of interest" description="Disordered" evidence="2">
    <location>
        <begin position="1503"/>
        <end position="1526"/>
    </location>
</feature>
<feature type="compositionally biased region" description="Basic and acidic residues" evidence="2">
    <location>
        <begin position="1342"/>
        <end position="1361"/>
    </location>
</feature>
<feature type="region of interest" description="Disordered" evidence="2">
    <location>
        <begin position="726"/>
        <end position="780"/>
    </location>
</feature>
<feature type="compositionally biased region" description="Basic and acidic residues" evidence="2">
    <location>
        <begin position="1105"/>
        <end position="1122"/>
    </location>
</feature>
<feature type="compositionally biased region" description="Basic and acidic residues" evidence="2">
    <location>
        <begin position="1181"/>
        <end position="1195"/>
    </location>
</feature>
<dbReference type="GeneID" id="40307590"/>
<dbReference type="Proteomes" id="UP000224006">
    <property type="component" value="Unassembled WGS sequence"/>
</dbReference>
<dbReference type="EMBL" id="NWUJ01000014">
    <property type="protein sequence ID" value="PFH31564.1"/>
    <property type="molecule type" value="Genomic_DNA"/>
</dbReference>
<evidence type="ECO:0000313" key="4">
    <source>
        <dbReference type="Proteomes" id="UP000224006"/>
    </source>
</evidence>
<sequence>MDSPLRVPRDAEVAEALPPPHAAARSRTSLKRSPPARLSLALTSGKQLQRRQAPIQDTSLHSETPCLGDSMRATTDLTHACSRGGYLQPTDGLHCLDHSAAPAADPRREAWRGDFADEGGDVREDDPRERETTESTETPDAAELLLELVAKEQEILALQQENEQLREDLDDAVRDGEADIGQLRAQFVLRLKQQEEAAEAAAAHLARELDAARLAAVEAEQGREALQQEMIRAESALSDLIQQLSDAEKAEARLTNEIADLHCQKSEVEAALRQQVEVAQKDAAALRAEKEIAEQEAQRLVEAQSRMANELRRVQYMKEDAEARLIRQLEVYQLEAERVRSEQVEKQEQLQLREREGETLWNRERESLLKDRGEEEERFRHMLKATAEELDEFKRREQSHRHELLLWEEKEARLSREIAVLCEDRHACEQELNTQLEAARHAAATLERETQLLKETLLEQEKVERGLVGDVARLQKELMEKALQLETQVAALTAEQQRLCAEKAETEERLARHSAAEERMQRELERCKKLHSETQTSLQERLEAAQAAADTMREQMTTRQREADEALANASKQLGLQIEAVMQAKAKSEVHARECVQRLEAQIASLEEQCQRSELELRRRDDMERRLRQEVEDLAQEKAVAAEQLRERVAALDAQCNQLRREVERAATDARHREVTEATLNRELIDLQARHAADRQEMQQRIRSQEKELEDLRQVELHSRGACGRRTLVSERPSALADPPPCVGVEATDPQEPQHPDSAFTAASAQEKADKNAAAGASTAEAQRDGECGSARQFHPACCSTPRLVRSMRAARANCLEAHPQATGVSRCYSETFESDLRDRSPFWRSLAASDTLRRASCEFLERELARLSEASARVRVALEETQHKRKGDEQRLECLLRELEEGRNCSAEPPISQCGSGRGATLRTPSSCVGKEAEVPRPSAAVSVSAEERDDRVSFQDLKQLLVSEIGYTDAHGGVIRAAYHTLKWLLHAAKAERTLTGVEPRASQGDSAPKGQSGLGLYCRQIQPRESGECERAVSEKGPLQRMWPPPQNTGRSGEFRGADATVSYSQESTTSSSDLRGGDDRRSLGVGGRTRENLSDCPEASGSHEVKSYAESDSAERIGRRQVFPVASHPKSVSDVGQGKDQAREAQQEEGCNESAPVERTAGPQQLSTAACSLRPVTHSEEVGPKSVDERAAAAAARWSRLPGSEAPESSGLPGGPEGWSQGSDVAGGRTTPEVLKSPCATQFFSIADEGMDTAALQKLLLEREDEVSALEDALEQSQRREATLASRLEEAERLLETLHRCVVAAESRCDGVAAEMLTTLLSGQLHEDSSVGQTPHRALPEEEGGKEGKGEGLPQERDHRCGDGWEVEPLTVASLGSGEGVLRDAADVLRRSCEKERSAAEVSEAPQECAAAVAERGDEDESDREVGAVALPRLRALPLPKDSSNPEGRSTDCAAPQDAGCFLCGLVAAHEGDLTWLPLVRYEWTKRWMSDPQTSRHLQSQSVPFWQDTGDASGVPRDDGPDRVRPVLSGEARNYPPVGHIPDQEKELLLVVPGARRHLTLCEVSPEINTPGAAAKADLRQLASRDFRFEPLAQTALECVRLRPIRVDSLNNETCCAASDSQTESSRFVDEGWLASRAGAMLYRFEVAISNSGGGEIQTPSFLSVVMGGEPDCGSHANGPTADASGHQGRQDRKIFPLQLTCDVDGSSFMSLFRLYYECAAREPAESPRAVEGSRGHTIQENRVYVQHVGTNLFLAVSGVPLLDLECDNILSSAVCHARAANAFSFASSALRVNAGKHVNRGNDVDTALTHLYEFRIFGTERLVDATPFLLLTPAKVAERQAVLDAVAQGGSLWLQLNESSPPFTSLPSRFSRLFSSGFLKNRCLGLTGRGALRDCAEGECAVKTDTEDERDEWIHVTDGLRGDTQRHGKAECGDEALWSLWIKVGGLRRRERVVRRSCGRHHMLWVGAVTDIRFHVSYMKRSGTTVPRFKHDPH</sequence>
<feature type="region of interest" description="Disordered" evidence="2">
    <location>
        <begin position="102"/>
        <end position="139"/>
    </location>
</feature>
<feature type="region of interest" description="Disordered" evidence="2">
    <location>
        <begin position="1329"/>
        <end position="1361"/>
    </location>
</feature>
<feature type="coiled-coil region" evidence="1">
    <location>
        <begin position="1260"/>
        <end position="1312"/>
    </location>
</feature>
<reference evidence="3 4" key="1">
    <citation type="submission" date="2017-09" db="EMBL/GenBank/DDBJ databases">
        <title>Genome sequencing of Besnoitia besnoiti strain Bb-Ger1.</title>
        <authorList>
            <person name="Schares G."/>
            <person name="Venepally P."/>
            <person name="Lorenzi H.A."/>
        </authorList>
    </citation>
    <scope>NUCLEOTIDE SEQUENCE [LARGE SCALE GENOMIC DNA]</scope>
    <source>
        <strain evidence="3 4">Bb-Ger1</strain>
    </source>
</reference>
<gene>
    <name evidence="3" type="ORF">BESB_025300</name>
</gene>
<feature type="compositionally biased region" description="Low complexity" evidence="2">
    <location>
        <begin position="1064"/>
        <end position="1076"/>
    </location>
</feature>
<feature type="compositionally biased region" description="Low complexity" evidence="2">
    <location>
        <begin position="1196"/>
        <end position="1215"/>
    </location>
</feature>
<feature type="coiled-coil region" evidence="1">
    <location>
        <begin position="858"/>
        <end position="899"/>
    </location>
</feature>
<feature type="compositionally biased region" description="Basic and acidic residues" evidence="2">
    <location>
        <begin position="1079"/>
        <end position="1097"/>
    </location>
</feature>
<feature type="compositionally biased region" description="Basic and acidic residues" evidence="2">
    <location>
        <begin position="105"/>
        <end position="133"/>
    </location>
</feature>
<organism evidence="3 4">
    <name type="scientific">Besnoitia besnoiti</name>
    <name type="common">Apicomplexan protozoan</name>
    <dbReference type="NCBI Taxonomy" id="94643"/>
    <lineage>
        <taxon>Eukaryota</taxon>
        <taxon>Sar</taxon>
        <taxon>Alveolata</taxon>
        <taxon>Apicomplexa</taxon>
        <taxon>Conoidasida</taxon>
        <taxon>Coccidia</taxon>
        <taxon>Eucoccidiorida</taxon>
        <taxon>Eimeriorina</taxon>
        <taxon>Sarcocystidae</taxon>
        <taxon>Besnoitia</taxon>
    </lineage>
</organism>
<comment type="caution">
    <text evidence="3">The sequence shown here is derived from an EMBL/GenBank/DDBJ whole genome shotgun (WGS) entry which is preliminary data.</text>
</comment>
<protein>
    <submittedName>
        <fullName evidence="3">Uncharacterized protein</fullName>
    </submittedName>
</protein>
<dbReference type="KEGG" id="bbes:BESB_025300"/>
<accession>A0A2A9M2X1</accession>
<dbReference type="VEuPathDB" id="ToxoDB:BESB_025300"/>
<feature type="region of interest" description="Disordered" evidence="2">
    <location>
        <begin position="1"/>
        <end position="67"/>
    </location>
</feature>
<dbReference type="OrthoDB" id="331787at2759"/>
<keyword evidence="1" id="KW-0175">Coiled coil</keyword>
<evidence type="ECO:0000256" key="1">
    <source>
        <dbReference type="SAM" id="Coils"/>
    </source>
</evidence>